<keyword evidence="7 8" id="KW-0472">Membrane</keyword>
<dbReference type="EMBL" id="JBHTKA010000013">
    <property type="protein sequence ID" value="MFD1002747.1"/>
    <property type="molecule type" value="Genomic_DNA"/>
</dbReference>
<feature type="transmembrane region" description="Helical" evidence="8">
    <location>
        <begin position="538"/>
        <end position="558"/>
    </location>
</feature>
<feature type="transmembrane region" description="Helical" evidence="8">
    <location>
        <begin position="402"/>
        <end position="427"/>
    </location>
</feature>
<dbReference type="Gene3D" id="1.20.1640.10">
    <property type="entry name" value="Multidrug efflux transporter AcrB transmembrane domain"/>
    <property type="match status" value="2"/>
</dbReference>
<evidence type="ECO:0000256" key="2">
    <source>
        <dbReference type="ARBA" id="ARBA00010942"/>
    </source>
</evidence>
<dbReference type="Pfam" id="PF00873">
    <property type="entry name" value="ACR_tran"/>
    <property type="match status" value="1"/>
</dbReference>
<evidence type="ECO:0000256" key="6">
    <source>
        <dbReference type="ARBA" id="ARBA00022989"/>
    </source>
</evidence>
<comment type="caution">
    <text evidence="9">The sequence shown here is derived from an EMBL/GenBank/DDBJ whole genome shotgun (WGS) entry which is preliminary data.</text>
</comment>
<evidence type="ECO:0000256" key="5">
    <source>
        <dbReference type="ARBA" id="ARBA00022692"/>
    </source>
</evidence>
<feature type="transmembrane region" description="Helical" evidence="8">
    <location>
        <begin position="342"/>
        <end position="361"/>
    </location>
</feature>
<feature type="transmembrane region" description="Helical" evidence="8">
    <location>
        <begin position="876"/>
        <end position="895"/>
    </location>
</feature>
<evidence type="ECO:0000256" key="7">
    <source>
        <dbReference type="ARBA" id="ARBA00023136"/>
    </source>
</evidence>
<keyword evidence="10" id="KW-1185">Reference proteome</keyword>
<keyword evidence="4" id="KW-1003">Cell membrane</keyword>
<dbReference type="RefSeq" id="WP_377584348.1">
    <property type="nucleotide sequence ID" value="NZ_JBHTKA010000013.1"/>
</dbReference>
<dbReference type="SUPFAM" id="SSF82693">
    <property type="entry name" value="Multidrug efflux transporter AcrB pore domain, PN1, PN2, PC1 and PC2 subdomains"/>
    <property type="match status" value="2"/>
</dbReference>
<accession>A0ABW3KCQ2</accession>
<dbReference type="NCBIfam" id="TIGR00914">
    <property type="entry name" value="2A0601"/>
    <property type="match status" value="1"/>
</dbReference>
<dbReference type="PANTHER" id="PTHR32063">
    <property type="match status" value="1"/>
</dbReference>
<feature type="transmembrane region" description="Helical" evidence="8">
    <location>
        <begin position="1006"/>
        <end position="1028"/>
    </location>
</feature>
<dbReference type="Gene3D" id="3.30.2090.10">
    <property type="entry name" value="Multidrug efflux transporter AcrB TolC docking domain, DN and DC subdomains"/>
    <property type="match status" value="2"/>
</dbReference>
<feature type="transmembrane region" description="Helical" evidence="8">
    <location>
        <begin position="368"/>
        <end position="390"/>
    </location>
</feature>
<dbReference type="SUPFAM" id="SSF82714">
    <property type="entry name" value="Multidrug efflux transporter AcrB TolC docking domain, DN and DC subdomains"/>
    <property type="match status" value="2"/>
</dbReference>
<feature type="transmembrane region" description="Helical" evidence="8">
    <location>
        <begin position="448"/>
        <end position="469"/>
    </location>
</feature>
<feature type="transmembrane region" description="Helical" evidence="8">
    <location>
        <begin position="973"/>
        <end position="994"/>
    </location>
</feature>
<evidence type="ECO:0000256" key="1">
    <source>
        <dbReference type="ARBA" id="ARBA00004651"/>
    </source>
</evidence>
<dbReference type="InterPro" id="IPR004763">
    <property type="entry name" value="CusA-like"/>
</dbReference>
<evidence type="ECO:0000256" key="4">
    <source>
        <dbReference type="ARBA" id="ARBA00022475"/>
    </source>
</evidence>
<evidence type="ECO:0000256" key="8">
    <source>
        <dbReference type="SAM" id="Phobius"/>
    </source>
</evidence>
<dbReference type="Gene3D" id="3.30.70.1440">
    <property type="entry name" value="Multidrug efflux transporter AcrB pore domain"/>
    <property type="match status" value="1"/>
</dbReference>
<protein>
    <submittedName>
        <fullName evidence="9">Efflux RND transporter permease subunit</fullName>
    </submittedName>
</protein>
<comment type="similarity">
    <text evidence="2">Belongs to the resistance-nodulation-cell division (RND) (TC 2.A.6) family.</text>
</comment>
<evidence type="ECO:0000313" key="10">
    <source>
        <dbReference type="Proteomes" id="UP001597112"/>
    </source>
</evidence>
<dbReference type="Gene3D" id="3.30.70.1430">
    <property type="entry name" value="Multidrug efflux transporter AcrB pore domain"/>
    <property type="match status" value="2"/>
</dbReference>
<gene>
    <name evidence="9" type="ORF">ACFQ21_25705</name>
</gene>
<dbReference type="Gene3D" id="3.30.70.1320">
    <property type="entry name" value="Multidrug efflux transporter AcrB pore domain like"/>
    <property type="match status" value="1"/>
</dbReference>
<dbReference type="PANTHER" id="PTHR32063:SF24">
    <property type="entry name" value="CATION EFFLUX SYSTEM (ACRB_ACRD_ACRF FAMILY)"/>
    <property type="match status" value="1"/>
</dbReference>
<feature type="transmembrane region" description="Helical" evidence="8">
    <location>
        <begin position="927"/>
        <end position="952"/>
    </location>
</feature>
<proteinExistence type="inferred from homology"/>
<keyword evidence="3" id="KW-0813">Transport</keyword>
<dbReference type="SUPFAM" id="SSF82866">
    <property type="entry name" value="Multidrug efflux transporter AcrB transmembrane domain"/>
    <property type="match status" value="2"/>
</dbReference>
<evidence type="ECO:0000313" key="9">
    <source>
        <dbReference type="EMBL" id="MFD1002747.1"/>
    </source>
</evidence>
<dbReference type="Proteomes" id="UP001597112">
    <property type="component" value="Unassembled WGS sequence"/>
</dbReference>
<reference evidence="10" key="1">
    <citation type="journal article" date="2019" name="Int. J. Syst. Evol. Microbiol.">
        <title>The Global Catalogue of Microorganisms (GCM) 10K type strain sequencing project: providing services to taxonomists for standard genome sequencing and annotation.</title>
        <authorList>
            <consortium name="The Broad Institute Genomics Platform"/>
            <consortium name="The Broad Institute Genome Sequencing Center for Infectious Disease"/>
            <person name="Wu L."/>
            <person name="Ma J."/>
        </authorList>
    </citation>
    <scope>NUCLEOTIDE SEQUENCE [LARGE SCALE GENOMIC DNA]</scope>
    <source>
        <strain evidence="10">CCUG 58938</strain>
    </source>
</reference>
<dbReference type="InterPro" id="IPR027463">
    <property type="entry name" value="AcrB_DN_DC_subdom"/>
</dbReference>
<sequence length="1231" mass="135730">MLNSVIQFSIRHKLIIGLFVVALVAWGSFEATRLPIDAVPDITNNQVQVLTIAPSQSALDIERLVTFPVEQTMSTIPGIEEIRSFSRFGLSVVTIVFSDATDIYWARQQVSERLTEAEKQIPAGLGIPELAPMTTGLGEIYQYIVKVKPGYEKRYPVMELRTIQDWIIRRQLLGTDGVADVSSFGGYVKQYEIALSPDKLQSLGLSIEDVFTALENNNQNTGGAYIEKNTNAYFIRSEGLIQSLEDLGNIVVRTSESGMPLLMRDVAVIKLGNAIRFGAMTENGKEETVGAVVMMLKGANSSQVIANVKERIASIEKTLPEGVTIEPFLDRTKLVNNAIDTVTRNLAEGALIVIFVLVLLLGNLRAGLVVASVIPLAMLFAIILMNLFGVSGNLMSLGAIDFGLIVDGAVIIVEATLHYIAGSGIVMRLTQAQMDDQVEMSAKKMMNAAAFGQFIILIVYLPILSLVGIEGKMFKPMAQTVIFAIVGAFILSLTYVPVISSLFLSKSPVHKKNISDKIILKIQNVYEPVLKWALHKRIAVLVTAIALLIGSVIIFFSLGGEFLPELDEGDFAVDTRMLTGTNLTTTVQATLKGEEVLLRNFPEVEKVIAKIGSAEIPTDPMPIEAADMMVVMKDKSEWVSAGSKDEMIRKMQLALNENVPGVWFGFQHPIQMRFNELMTGARQDVVVKVYGEDLNQLTAYAAHIGKLVSTVDGTESLFIENITGLPQIVIRIRRDQLARFNLSVKQVNDVINTSMAGRSTGLLFENEKRFDVVVRLDDANRKSMEDIRNLYIRSANGIHVPLSQVADVVLEVGPNQIQRDDAKRRIVVGFNTRGRDVQSIVQELQQKVNQDVKLAPGYYVTYGGTFKNLQEAKSRLAIAVPVSLALIFILLFFAFGSVRQGLLIYTAIPFSAIGGVFALWLRGMPFSISAGIGFIALFGVAVLNGIVLIAEFNQLKQNGMKNLTDIILTGTATRLRPVIMTALVASLGFLPMALSKGSGAEVQKPLATVVIGGLVTATLLTLIVLPVLYTVAENFSIRRVKPVVIVLPILCILALHEPVCAQADSVQVFRNKNEFLGGRNAAIYQEVKYVRLTSKSKLVIESSTGKHVFEYGKLYGYRSGIYYYRAFGKKGIFHNYGYYRILDTAGLVLYSRKVHHRKGGPFINYFFSTSISNPVRMLTLHELRKAYPGEYTFIKRAKPFFRTNFHSLAGKDYSGRALLNKLYLESKGRKL</sequence>
<dbReference type="InterPro" id="IPR001036">
    <property type="entry name" value="Acrflvin-R"/>
</dbReference>
<keyword evidence="6 8" id="KW-1133">Transmembrane helix</keyword>
<organism evidence="9 10">
    <name type="scientific">Ohtaekwangia kribbensis</name>
    <dbReference type="NCBI Taxonomy" id="688913"/>
    <lineage>
        <taxon>Bacteria</taxon>
        <taxon>Pseudomonadati</taxon>
        <taxon>Bacteroidota</taxon>
        <taxon>Cytophagia</taxon>
        <taxon>Cytophagales</taxon>
        <taxon>Fulvivirgaceae</taxon>
        <taxon>Ohtaekwangia</taxon>
    </lineage>
</organism>
<feature type="transmembrane region" description="Helical" evidence="8">
    <location>
        <begin position="481"/>
        <end position="504"/>
    </location>
</feature>
<name>A0ABW3KCQ2_9BACT</name>
<feature type="transmembrane region" description="Helical" evidence="8">
    <location>
        <begin position="902"/>
        <end position="921"/>
    </location>
</feature>
<dbReference type="PRINTS" id="PR00702">
    <property type="entry name" value="ACRIFLAVINRP"/>
</dbReference>
<evidence type="ECO:0000256" key="3">
    <source>
        <dbReference type="ARBA" id="ARBA00022448"/>
    </source>
</evidence>
<comment type="subcellular location">
    <subcellularLocation>
        <location evidence="1">Cell membrane</location>
        <topology evidence="1">Multi-pass membrane protein</topology>
    </subcellularLocation>
</comment>
<keyword evidence="5 8" id="KW-0812">Transmembrane</keyword>